<name>A0ABX3EG62_9BACL</name>
<evidence type="ECO:0000313" key="3">
    <source>
        <dbReference type="Proteomes" id="UP000186058"/>
    </source>
</evidence>
<dbReference type="InterPro" id="IPR053863">
    <property type="entry name" value="Glyoxy/Ble-like_N"/>
</dbReference>
<keyword evidence="3" id="KW-1185">Reference proteome</keyword>
<feature type="domain" description="VOC" evidence="1">
    <location>
        <begin position="6"/>
        <end position="130"/>
    </location>
</feature>
<comment type="caution">
    <text evidence="2">The sequence shown here is derived from an EMBL/GenBank/DDBJ whole genome shotgun (WGS) entry which is preliminary data.</text>
</comment>
<dbReference type="Pfam" id="PF22677">
    <property type="entry name" value="Ble-like_N"/>
    <property type="match status" value="1"/>
</dbReference>
<reference evidence="2 3" key="1">
    <citation type="submission" date="2016-03" db="EMBL/GenBank/DDBJ databases">
        <authorList>
            <person name="Sant'Anna F.H."/>
            <person name="Ambrosini A."/>
            <person name="Souza R."/>
            <person name="Bach E."/>
            <person name="Fernandes G."/>
            <person name="Balsanelli E."/>
            <person name="Baura V.A."/>
            <person name="Souza E.M."/>
            <person name="Passaglia L."/>
        </authorList>
    </citation>
    <scope>NUCLEOTIDE SEQUENCE [LARGE SCALE GENOMIC DNA]</scope>
    <source>
        <strain evidence="2 3">P26E</strain>
    </source>
</reference>
<dbReference type="PANTHER" id="PTHR36503:SF2">
    <property type="entry name" value="BLR2408 PROTEIN"/>
    <property type="match status" value="1"/>
</dbReference>
<sequence length="138" mass="15552">MGFQAGQLFVNLPVNDLQASINFFTAFGFGFNSHFTDENATCMILNDITFVMLLTKEFFKTFVSKEIVDTSSHTEVILAFSASSREEVHELVDKALAAGGKKYNDPIDHGFMYSWSFQDIDGHLWESVYMEEGTPEQA</sequence>
<dbReference type="GO" id="GO:0051213">
    <property type="term" value="F:dioxygenase activity"/>
    <property type="evidence" value="ECO:0007669"/>
    <property type="project" value="UniProtKB-KW"/>
</dbReference>
<dbReference type="Gene3D" id="3.10.180.10">
    <property type="entry name" value="2,3-Dihydroxybiphenyl 1,2-Dioxygenase, domain 1"/>
    <property type="match status" value="1"/>
</dbReference>
<dbReference type="SUPFAM" id="SSF54593">
    <property type="entry name" value="Glyoxalase/Bleomycin resistance protein/Dihydroxybiphenyl dioxygenase"/>
    <property type="match status" value="1"/>
</dbReference>
<dbReference type="InterPro" id="IPR029068">
    <property type="entry name" value="Glyas_Bleomycin-R_OHBP_Dase"/>
</dbReference>
<dbReference type="InterPro" id="IPR037523">
    <property type="entry name" value="VOC_core"/>
</dbReference>
<evidence type="ECO:0000313" key="2">
    <source>
        <dbReference type="EMBL" id="OKP81474.1"/>
    </source>
</evidence>
<dbReference type="PROSITE" id="PS51819">
    <property type="entry name" value="VOC"/>
    <property type="match status" value="1"/>
</dbReference>
<evidence type="ECO:0000259" key="1">
    <source>
        <dbReference type="PROSITE" id="PS51819"/>
    </source>
</evidence>
<dbReference type="RefSeq" id="WP_074109064.1">
    <property type="nucleotide sequence ID" value="NZ_LVWI01000080.1"/>
</dbReference>
<keyword evidence="2" id="KW-0560">Oxidoreductase</keyword>
<dbReference type="EMBL" id="LVWI01000080">
    <property type="protein sequence ID" value="OKP81474.1"/>
    <property type="molecule type" value="Genomic_DNA"/>
</dbReference>
<gene>
    <name evidence="2" type="ORF">A3844_26340</name>
</gene>
<dbReference type="Proteomes" id="UP000186058">
    <property type="component" value="Unassembled WGS sequence"/>
</dbReference>
<accession>A0ABX3EG62</accession>
<protein>
    <submittedName>
        <fullName evidence="2">Extradiol dioxygenase</fullName>
    </submittedName>
</protein>
<organism evidence="2 3">
    <name type="scientific">Paenibacillus helianthi</name>
    <dbReference type="NCBI Taxonomy" id="1349432"/>
    <lineage>
        <taxon>Bacteria</taxon>
        <taxon>Bacillati</taxon>
        <taxon>Bacillota</taxon>
        <taxon>Bacilli</taxon>
        <taxon>Bacillales</taxon>
        <taxon>Paenibacillaceae</taxon>
        <taxon>Paenibacillus</taxon>
    </lineage>
</organism>
<keyword evidence="2" id="KW-0223">Dioxygenase</keyword>
<proteinExistence type="predicted"/>
<dbReference type="PANTHER" id="PTHR36503">
    <property type="entry name" value="BLR2520 PROTEIN"/>
    <property type="match status" value="1"/>
</dbReference>